<evidence type="ECO:0000313" key="2">
    <source>
        <dbReference type="Proteomes" id="UP000613580"/>
    </source>
</evidence>
<gene>
    <name evidence="1" type="ORF">HMN09_00753800</name>
</gene>
<dbReference type="EMBL" id="JACAZE010000009">
    <property type="protein sequence ID" value="KAF7305993.1"/>
    <property type="molecule type" value="Genomic_DNA"/>
</dbReference>
<proteinExistence type="predicted"/>
<sequence>MPPPVIPLSTQVVFEGIEANGFLARMWRIPGGAPGSDGPFTALPLEAHTLRIAKDSLFINRFTDDVRVVYPLSKVKEWGAGPHEELRIVYARATDENGTRYCLRFVFDAKNTLHKNLRFLEGLIADARFHALHLPRAAGIIVPHNFGLWTMNTGPWAGIVLFSLTQWCGTPWATLRRTDINTPENKLLIGRTLEILHDLGVQLNGSMGDDRDYCQVLIDTDNPKVSVERHRNGRARCFMVGFSEASLHQCRRKLPLLPIGCNLLKSPRFGCDELSNASVMLGFMRPSAVVDGASVVDNALRWHEQYSTNFPEYKNSAILIAQRAALFSHARSLYPALTVKLPIAVDAPLELSDGGQTFVDPTVSIEDCTRSELGYKLWTGGLQFATRSELGQNHRRRHHNLLPTTTMPRSEFKLAFEALEPKQFTARRWHIPDVDGPFRGIHDDVDILHVPNKALFLNNYVTNNRVVLPFKELHDWGLEDETRLIYARALAPNGQRFCLRFVFNADKGTSTGEGAWALTGILVPRHYGIWMMNTGSWAGVVLFSVTEWCGVPWKTLMGTKLDTPANRLLVARTLETFHDLGFQLNPTRSTGNPEGFCQVLLNIDEPGVTVQACMQGRTRCFVVGFANAEHGHDCRRKLPLLPIGFELVKHPNIGCTELSNAAILLGFSHRSIEPETSLQDAIKWHDEFSALHPSYPNSSVLLAQRHALYPCARPLYPGLTLSGSFAEDPAAELQLSDPGHSFIDPEVSSAHCTMEDLEYRFCGRAFEKNFLPVVQSTKPSSDSAGSK</sequence>
<organism evidence="1 2">
    <name type="scientific">Mycena chlorophos</name>
    <name type="common">Agaric fungus</name>
    <name type="synonym">Agaricus chlorophos</name>
    <dbReference type="NCBI Taxonomy" id="658473"/>
    <lineage>
        <taxon>Eukaryota</taxon>
        <taxon>Fungi</taxon>
        <taxon>Dikarya</taxon>
        <taxon>Basidiomycota</taxon>
        <taxon>Agaricomycotina</taxon>
        <taxon>Agaricomycetes</taxon>
        <taxon>Agaricomycetidae</taxon>
        <taxon>Agaricales</taxon>
        <taxon>Marasmiineae</taxon>
        <taxon>Mycenaceae</taxon>
        <taxon>Mycena</taxon>
    </lineage>
</organism>
<keyword evidence="2" id="KW-1185">Reference proteome</keyword>
<reference evidence="1" key="1">
    <citation type="submission" date="2020-05" db="EMBL/GenBank/DDBJ databases">
        <title>Mycena genomes resolve the evolution of fungal bioluminescence.</title>
        <authorList>
            <person name="Tsai I.J."/>
        </authorList>
    </citation>
    <scope>NUCLEOTIDE SEQUENCE</scope>
    <source>
        <strain evidence="1">110903Hualien_Pintung</strain>
    </source>
</reference>
<accession>A0A8H6SVD9</accession>
<dbReference type="AlphaFoldDB" id="A0A8H6SVD9"/>
<comment type="caution">
    <text evidence="1">The sequence shown here is derived from an EMBL/GenBank/DDBJ whole genome shotgun (WGS) entry which is preliminary data.</text>
</comment>
<dbReference type="OrthoDB" id="2817141at2759"/>
<protein>
    <submittedName>
        <fullName evidence="1">Uncharacterized protein</fullName>
    </submittedName>
</protein>
<evidence type="ECO:0000313" key="1">
    <source>
        <dbReference type="EMBL" id="KAF7305993.1"/>
    </source>
</evidence>
<name>A0A8H6SVD9_MYCCL</name>
<dbReference type="Proteomes" id="UP000613580">
    <property type="component" value="Unassembled WGS sequence"/>
</dbReference>